<dbReference type="Proteomes" id="UP000823775">
    <property type="component" value="Unassembled WGS sequence"/>
</dbReference>
<evidence type="ECO:0000313" key="1">
    <source>
        <dbReference type="EMBL" id="MCD7448612.1"/>
    </source>
</evidence>
<proteinExistence type="predicted"/>
<sequence length="158" mass="18253">METRATDSTAEMIDQTIESMMEKGKSRSGHDHCRGEKAMLMLPQGNEDAETTPSWLLGLQFGVKYEVNSLGHRINDVGSEKLTRIHLKADLDDRCHPDSVIYLVRFSLPDIFIWRKGIEYFWYIFFVTTHKGILASGKVGTYIYRKYSDKYFVFGLNE</sequence>
<comment type="caution">
    <text evidence="1">The sequence shown here is derived from an EMBL/GenBank/DDBJ whole genome shotgun (WGS) entry which is preliminary data.</text>
</comment>
<dbReference type="EMBL" id="JACEIK010000069">
    <property type="protein sequence ID" value="MCD7448612.1"/>
    <property type="molecule type" value="Genomic_DNA"/>
</dbReference>
<gene>
    <name evidence="1" type="ORF">HAX54_044866</name>
</gene>
<reference evidence="1 2" key="1">
    <citation type="journal article" date="2021" name="BMC Genomics">
        <title>Datura genome reveals duplications of psychoactive alkaloid biosynthetic genes and high mutation rate following tissue culture.</title>
        <authorList>
            <person name="Rajewski A."/>
            <person name="Carter-House D."/>
            <person name="Stajich J."/>
            <person name="Litt A."/>
        </authorList>
    </citation>
    <scope>NUCLEOTIDE SEQUENCE [LARGE SCALE GENOMIC DNA]</scope>
    <source>
        <strain evidence="1">AR-01</strain>
    </source>
</reference>
<protein>
    <submittedName>
        <fullName evidence="1">Uncharacterized protein</fullName>
    </submittedName>
</protein>
<accession>A0ABS8RPS3</accession>
<keyword evidence="2" id="KW-1185">Reference proteome</keyword>
<name>A0ABS8RPS3_DATST</name>
<organism evidence="1 2">
    <name type="scientific">Datura stramonium</name>
    <name type="common">Jimsonweed</name>
    <name type="synonym">Common thornapple</name>
    <dbReference type="NCBI Taxonomy" id="4076"/>
    <lineage>
        <taxon>Eukaryota</taxon>
        <taxon>Viridiplantae</taxon>
        <taxon>Streptophyta</taxon>
        <taxon>Embryophyta</taxon>
        <taxon>Tracheophyta</taxon>
        <taxon>Spermatophyta</taxon>
        <taxon>Magnoliopsida</taxon>
        <taxon>eudicotyledons</taxon>
        <taxon>Gunneridae</taxon>
        <taxon>Pentapetalae</taxon>
        <taxon>asterids</taxon>
        <taxon>lamiids</taxon>
        <taxon>Solanales</taxon>
        <taxon>Solanaceae</taxon>
        <taxon>Solanoideae</taxon>
        <taxon>Datureae</taxon>
        <taxon>Datura</taxon>
    </lineage>
</organism>
<evidence type="ECO:0000313" key="2">
    <source>
        <dbReference type="Proteomes" id="UP000823775"/>
    </source>
</evidence>